<name>A0A2A5J5C0_RHOSG</name>
<dbReference type="AlphaFoldDB" id="A0A2A5J5C0"/>
<gene>
    <name evidence="1" type="ORF">CHR55_26225</name>
</gene>
<dbReference type="EMBL" id="NOVD01000031">
    <property type="protein sequence ID" value="PCK24389.1"/>
    <property type="molecule type" value="Genomic_DNA"/>
</dbReference>
<sequence>MAPGYDHSIPFLFQAQDLASDDDVTRLQSVLTAALEYEQSGWPYPDEVQEAAQLAYKLLEVAAPGVAAELGPPA</sequence>
<dbReference type="Proteomes" id="UP000230886">
    <property type="component" value="Unassembled WGS sequence"/>
</dbReference>
<evidence type="ECO:0000313" key="1">
    <source>
        <dbReference type="EMBL" id="PCK24389.1"/>
    </source>
</evidence>
<proteinExistence type="predicted"/>
<reference evidence="1 2" key="1">
    <citation type="submission" date="2017-07" db="EMBL/GenBank/DDBJ databases">
        <title>Draft sequence of Rhodococcus enclensis 23b-28.</title>
        <authorList>
            <person name="Besaury L."/>
            <person name="Sancelme M."/>
            <person name="Amato P."/>
            <person name="Lallement A."/>
            <person name="Delort A.-M."/>
        </authorList>
    </citation>
    <scope>NUCLEOTIDE SEQUENCE [LARGE SCALE GENOMIC DNA]</scope>
    <source>
        <strain evidence="1 2">23b-28</strain>
    </source>
</reference>
<dbReference type="RefSeq" id="WP_099698423.1">
    <property type="nucleotide sequence ID" value="NZ_NOVD01000031.1"/>
</dbReference>
<comment type="caution">
    <text evidence="1">The sequence shown here is derived from an EMBL/GenBank/DDBJ whole genome shotgun (WGS) entry which is preliminary data.</text>
</comment>
<protein>
    <submittedName>
        <fullName evidence="1">Uncharacterized protein</fullName>
    </submittedName>
</protein>
<evidence type="ECO:0000313" key="2">
    <source>
        <dbReference type="Proteomes" id="UP000230886"/>
    </source>
</evidence>
<accession>A0A2A5J5C0</accession>
<organism evidence="1 2">
    <name type="scientific">Rhodococcus qingshengii</name>
    <dbReference type="NCBI Taxonomy" id="334542"/>
    <lineage>
        <taxon>Bacteria</taxon>
        <taxon>Bacillati</taxon>
        <taxon>Actinomycetota</taxon>
        <taxon>Actinomycetes</taxon>
        <taxon>Mycobacteriales</taxon>
        <taxon>Nocardiaceae</taxon>
        <taxon>Rhodococcus</taxon>
        <taxon>Rhodococcus erythropolis group</taxon>
    </lineage>
</organism>